<dbReference type="InterPro" id="IPR044925">
    <property type="entry name" value="His-Me_finger_sf"/>
</dbReference>
<protein>
    <recommendedName>
        <fullName evidence="5">Endonuclease I</fullName>
    </recommendedName>
</protein>
<keyword evidence="4" id="KW-1185">Reference proteome</keyword>
<dbReference type="EMBL" id="BMCJ01000005">
    <property type="protein sequence ID" value="GGC95774.1"/>
    <property type="molecule type" value="Genomic_DNA"/>
</dbReference>
<organism evidence="3 4">
    <name type="scientific">Thalassobacillus devorans</name>
    <dbReference type="NCBI Taxonomy" id="279813"/>
    <lineage>
        <taxon>Bacteria</taxon>
        <taxon>Bacillati</taxon>
        <taxon>Bacillota</taxon>
        <taxon>Bacilli</taxon>
        <taxon>Bacillales</taxon>
        <taxon>Bacillaceae</taxon>
        <taxon>Thalassobacillus</taxon>
    </lineage>
</organism>
<dbReference type="SUPFAM" id="SSF54060">
    <property type="entry name" value="His-Me finger endonucleases"/>
    <property type="match status" value="1"/>
</dbReference>
<dbReference type="Pfam" id="PF04231">
    <property type="entry name" value="Endonuclease_1"/>
    <property type="match status" value="1"/>
</dbReference>
<dbReference type="PANTHER" id="PTHR33607:SF2">
    <property type="entry name" value="ENDONUCLEASE-1"/>
    <property type="match status" value="1"/>
</dbReference>
<evidence type="ECO:0000256" key="2">
    <source>
        <dbReference type="ARBA" id="ARBA00022801"/>
    </source>
</evidence>
<accession>A0ABQ1PET7</accession>
<dbReference type="PANTHER" id="PTHR33607">
    <property type="entry name" value="ENDONUCLEASE-1"/>
    <property type="match status" value="1"/>
</dbReference>
<keyword evidence="2" id="KW-0378">Hydrolase</keyword>
<evidence type="ECO:0008006" key="5">
    <source>
        <dbReference type="Google" id="ProtNLM"/>
    </source>
</evidence>
<keyword evidence="1" id="KW-0540">Nuclease</keyword>
<proteinExistence type="predicted"/>
<evidence type="ECO:0000313" key="4">
    <source>
        <dbReference type="Proteomes" id="UP000619534"/>
    </source>
</evidence>
<name>A0ABQ1PET7_9BACI</name>
<evidence type="ECO:0000256" key="1">
    <source>
        <dbReference type="ARBA" id="ARBA00022722"/>
    </source>
</evidence>
<dbReference type="InterPro" id="IPR007346">
    <property type="entry name" value="Endonuclease-I"/>
</dbReference>
<evidence type="ECO:0000313" key="3">
    <source>
        <dbReference type="EMBL" id="GGC95774.1"/>
    </source>
</evidence>
<sequence length="299" mass="35186">MTFTNQQKEALLAVTTDRHQLHKILARVKTNKNALRNNEKTYYDEDKDRQSRTAYYQCIDFADPDTLRKLENLLEQTHTNPVRYDPGEYVYPWVDLRPDGDLKSIYSGEKREVEDVIREDYETSIKRKQVLEQVSGKGAAKAQLIQIASQLKFNCEHTVPQSWYDAKEPMRGDIHQLFTCDPLCNSIRSNYPYHDFENYNPGSIDTERIEESCGKAENELFEPEYAKGTVARAMLYFLLRYPDKIEPAYRKKIDVALLYDWHSNFPPTIYERHRNEAIQGIQGNRNPYIDFPEEMMKFS</sequence>
<dbReference type="Proteomes" id="UP000619534">
    <property type="component" value="Unassembled WGS sequence"/>
</dbReference>
<gene>
    <name evidence="3" type="ORF">GCM10007216_28160</name>
</gene>
<comment type="caution">
    <text evidence="3">The sequence shown here is derived from an EMBL/GenBank/DDBJ whole genome shotgun (WGS) entry which is preliminary data.</text>
</comment>
<reference evidence="4" key="1">
    <citation type="journal article" date="2019" name="Int. J. Syst. Evol. Microbiol.">
        <title>The Global Catalogue of Microorganisms (GCM) 10K type strain sequencing project: providing services to taxonomists for standard genome sequencing and annotation.</title>
        <authorList>
            <consortium name="The Broad Institute Genomics Platform"/>
            <consortium name="The Broad Institute Genome Sequencing Center for Infectious Disease"/>
            <person name="Wu L."/>
            <person name="Ma J."/>
        </authorList>
    </citation>
    <scope>NUCLEOTIDE SEQUENCE [LARGE SCALE GENOMIC DNA]</scope>
    <source>
        <strain evidence="4">CCM 7282</strain>
    </source>
</reference>